<evidence type="ECO:0000256" key="3">
    <source>
        <dbReference type="ARBA" id="ARBA00015991"/>
    </source>
</evidence>
<organism evidence="8 9">
    <name type="scientific">Marinimicrobium koreense</name>
    <dbReference type="NCBI Taxonomy" id="306545"/>
    <lineage>
        <taxon>Bacteria</taxon>
        <taxon>Pseudomonadati</taxon>
        <taxon>Pseudomonadota</taxon>
        <taxon>Gammaproteobacteria</taxon>
        <taxon>Cellvibrionales</taxon>
        <taxon>Cellvibrionaceae</taxon>
        <taxon>Marinimicrobium</taxon>
    </lineage>
</organism>
<comment type="similarity">
    <text evidence="1 6">Belongs to the acylphosphatase family.</text>
</comment>
<evidence type="ECO:0000313" key="8">
    <source>
        <dbReference type="EMBL" id="ROQ17979.1"/>
    </source>
</evidence>
<dbReference type="PRINTS" id="PR00112">
    <property type="entry name" value="ACYLPHPHTASE"/>
</dbReference>
<feature type="active site" evidence="5">
    <location>
        <position position="19"/>
    </location>
</feature>
<dbReference type="EC" id="3.6.1.7" evidence="2 5"/>
<dbReference type="PROSITE" id="PS51160">
    <property type="entry name" value="ACYLPHOSPHATASE_3"/>
    <property type="match status" value="1"/>
</dbReference>
<dbReference type="PANTHER" id="PTHR47268">
    <property type="entry name" value="ACYLPHOSPHATASE"/>
    <property type="match status" value="1"/>
</dbReference>
<dbReference type="GO" id="GO:0003998">
    <property type="term" value="F:acylphosphatase activity"/>
    <property type="evidence" value="ECO:0007669"/>
    <property type="project" value="UniProtKB-EC"/>
</dbReference>
<dbReference type="Proteomes" id="UP000273643">
    <property type="component" value="Unassembled WGS sequence"/>
</dbReference>
<gene>
    <name evidence="8" type="ORF">EDC38_2951</name>
</gene>
<dbReference type="AlphaFoldDB" id="A0A3N1NQ23"/>
<proteinExistence type="inferred from homology"/>
<reference evidence="8 9" key="1">
    <citation type="submission" date="2018-11" db="EMBL/GenBank/DDBJ databases">
        <title>Genomic Encyclopedia of Type Strains, Phase IV (KMG-IV): sequencing the most valuable type-strain genomes for metagenomic binning, comparative biology and taxonomic classification.</title>
        <authorList>
            <person name="Goeker M."/>
        </authorList>
    </citation>
    <scope>NUCLEOTIDE SEQUENCE [LARGE SCALE GENOMIC DNA]</scope>
    <source>
        <strain evidence="8 9">DSM 16974</strain>
    </source>
</reference>
<dbReference type="PROSITE" id="PS00151">
    <property type="entry name" value="ACYLPHOSPHATASE_2"/>
    <property type="match status" value="1"/>
</dbReference>
<keyword evidence="9" id="KW-1185">Reference proteome</keyword>
<evidence type="ECO:0000256" key="1">
    <source>
        <dbReference type="ARBA" id="ARBA00005614"/>
    </source>
</evidence>
<dbReference type="Pfam" id="PF00708">
    <property type="entry name" value="Acylphosphatase"/>
    <property type="match status" value="1"/>
</dbReference>
<evidence type="ECO:0000313" key="9">
    <source>
        <dbReference type="Proteomes" id="UP000273643"/>
    </source>
</evidence>
<accession>A0A3N1NQ23</accession>
<keyword evidence="5" id="KW-0378">Hydrolase</keyword>
<feature type="domain" description="Acylphosphatase-like" evidence="7">
    <location>
        <begin position="4"/>
        <end position="91"/>
    </location>
</feature>
<protein>
    <recommendedName>
        <fullName evidence="3 5">acylphosphatase</fullName>
        <ecNumber evidence="2 5">3.6.1.7</ecNumber>
    </recommendedName>
</protein>
<dbReference type="SUPFAM" id="SSF54975">
    <property type="entry name" value="Acylphosphatase/BLUF domain-like"/>
    <property type="match status" value="1"/>
</dbReference>
<evidence type="ECO:0000256" key="2">
    <source>
        <dbReference type="ARBA" id="ARBA00012150"/>
    </source>
</evidence>
<dbReference type="Gene3D" id="3.30.70.100">
    <property type="match status" value="1"/>
</dbReference>
<feature type="active site" evidence="5">
    <location>
        <position position="37"/>
    </location>
</feature>
<evidence type="ECO:0000256" key="6">
    <source>
        <dbReference type="RuleBase" id="RU004168"/>
    </source>
</evidence>
<sequence length="91" mass="10051">MIDAKHYLIQGRVQGVSYRANTQRKARELGLTGWVRNLPDGQVEALAQGAPETLQTFEAWLWQGPALAEVTRVEVSEAEGEPAGSDFIVRD</sequence>
<dbReference type="InterPro" id="IPR036046">
    <property type="entry name" value="Acylphosphatase-like_dom_sf"/>
</dbReference>
<dbReference type="InterPro" id="IPR001792">
    <property type="entry name" value="Acylphosphatase-like_dom"/>
</dbReference>
<comment type="catalytic activity">
    <reaction evidence="4 5">
        <text>an acyl phosphate + H2O = a carboxylate + phosphate + H(+)</text>
        <dbReference type="Rhea" id="RHEA:14965"/>
        <dbReference type="ChEBI" id="CHEBI:15377"/>
        <dbReference type="ChEBI" id="CHEBI:15378"/>
        <dbReference type="ChEBI" id="CHEBI:29067"/>
        <dbReference type="ChEBI" id="CHEBI:43474"/>
        <dbReference type="ChEBI" id="CHEBI:59918"/>
        <dbReference type="EC" id="3.6.1.7"/>
    </reaction>
</comment>
<dbReference type="PANTHER" id="PTHR47268:SF4">
    <property type="entry name" value="ACYLPHOSPHATASE"/>
    <property type="match status" value="1"/>
</dbReference>
<name>A0A3N1NQ23_9GAMM</name>
<evidence type="ECO:0000256" key="4">
    <source>
        <dbReference type="ARBA" id="ARBA00047645"/>
    </source>
</evidence>
<dbReference type="EMBL" id="RJUK01000003">
    <property type="protein sequence ID" value="ROQ17979.1"/>
    <property type="molecule type" value="Genomic_DNA"/>
</dbReference>
<comment type="caution">
    <text evidence="8">The sequence shown here is derived from an EMBL/GenBank/DDBJ whole genome shotgun (WGS) entry which is preliminary data.</text>
</comment>
<evidence type="ECO:0000259" key="7">
    <source>
        <dbReference type="PROSITE" id="PS51160"/>
    </source>
</evidence>
<dbReference type="InterPro" id="IPR020456">
    <property type="entry name" value="Acylphosphatase"/>
</dbReference>
<evidence type="ECO:0000256" key="5">
    <source>
        <dbReference type="PROSITE-ProRule" id="PRU00520"/>
    </source>
</evidence>
<dbReference type="InterPro" id="IPR017968">
    <property type="entry name" value="Acylphosphatase_CS"/>
</dbReference>